<keyword evidence="1" id="KW-0732">Signal</keyword>
<reference evidence="2" key="2">
    <citation type="submission" date="2021-09" db="EMBL/GenBank/DDBJ databases">
        <authorList>
            <person name="Gilroy R."/>
        </authorList>
    </citation>
    <scope>NUCLEOTIDE SEQUENCE</scope>
    <source>
        <strain evidence="2">ChiGjej2B2-19336</strain>
    </source>
</reference>
<dbReference type="PROSITE" id="PS51257">
    <property type="entry name" value="PROKAR_LIPOPROTEIN"/>
    <property type="match status" value="1"/>
</dbReference>
<dbReference type="EMBL" id="DYZA01000029">
    <property type="protein sequence ID" value="HJD96332.1"/>
    <property type="molecule type" value="Genomic_DNA"/>
</dbReference>
<dbReference type="RefSeq" id="WP_304120572.1">
    <property type="nucleotide sequence ID" value="NZ_DYZA01000029.1"/>
</dbReference>
<protein>
    <recommendedName>
        <fullName evidence="4">ABC-type transport auxiliary lipoprotein component domain-containing protein</fullName>
    </recommendedName>
</protein>
<evidence type="ECO:0000313" key="2">
    <source>
        <dbReference type="EMBL" id="HJD96332.1"/>
    </source>
</evidence>
<comment type="caution">
    <text evidence="2">The sequence shown here is derived from an EMBL/GenBank/DDBJ whole genome shotgun (WGS) entry which is preliminary data.</text>
</comment>
<evidence type="ECO:0000313" key="3">
    <source>
        <dbReference type="Proteomes" id="UP000698963"/>
    </source>
</evidence>
<reference evidence="2" key="1">
    <citation type="journal article" date="2021" name="PeerJ">
        <title>Extensive microbial diversity within the chicken gut microbiome revealed by metagenomics and culture.</title>
        <authorList>
            <person name="Gilroy R."/>
            <person name="Ravi A."/>
            <person name="Getino M."/>
            <person name="Pursley I."/>
            <person name="Horton D.L."/>
            <person name="Alikhan N.F."/>
            <person name="Baker D."/>
            <person name="Gharbi K."/>
            <person name="Hall N."/>
            <person name="Watson M."/>
            <person name="Adriaenssens E.M."/>
            <person name="Foster-Nyarko E."/>
            <person name="Jarju S."/>
            <person name="Secka A."/>
            <person name="Antonio M."/>
            <person name="Oren A."/>
            <person name="Chaudhuri R.R."/>
            <person name="La Ragione R."/>
            <person name="Hildebrand F."/>
            <person name="Pallen M.J."/>
        </authorList>
    </citation>
    <scope>NUCLEOTIDE SEQUENCE</scope>
    <source>
        <strain evidence="2">ChiGjej2B2-19336</strain>
    </source>
</reference>
<evidence type="ECO:0000256" key="1">
    <source>
        <dbReference type="SAM" id="SignalP"/>
    </source>
</evidence>
<accession>A0A921DRX3</accession>
<dbReference type="Proteomes" id="UP000698963">
    <property type="component" value="Unassembled WGS sequence"/>
</dbReference>
<proteinExistence type="predicted"/>
<sequence>MNHFRRLSLAICAVLLFAAAVLTGCMAQNNVRLLYNTSGSSVLPVSTAPRVTVVVFEDQRGRLDVGVRKDGSPFQPSSSVAEWVSQSLADELARQGAQVSVATSMAQAQAGQPDYIVGGVVERVWLTEKSLSTYNAVIRIQTRLYSQKQAAVTKSFASQQEKTGIPGSSLPEETLSGTLADVLGNAAMSIMGTMR</sequence>
<feature type="chain" id="PRO_5037184093" description="ABC-type transport auxiliary lipoprotein component domain-containing protein" evidence="1">
    <location>
        <begin position="28"/>
        <end position="195"/>
    </location>
</feature>
<evidence type="ECO:0008006" key="4">
    <source>
        <dbReference type="Google" id="ProtNLM"/>
    </source>
</evidence>
<feature type="signal peptide" evidence="1">
    <location>
        <begin position="1"/>
        <end position="27"/>
    </location>
</feature>
<gene>
    <name evidence="2" type="ORF">K8W16_01625</name>
</gene>
<organism evidence="2 3">
    <name type="scientific">Mailhella massiliensis</name>
    <dbReference type="NCBI Taxonomy" id="1903261"/>
    <lineage>
        <taxon>Bacteria</taxon>
        <taxon>Pseudomonadati</taxon>
        <taxon>Thermodesulfobacteriota</taxon>
        <taxon>Desulfovibrionia</taxon>
        <taxon>Desulfovibrionales</taxon>
        <taxon>Desulfovibrionaceae</taxon>
        <taxon>Mailhella</taxon>
    </lineage>
</organism>
<name>A0A921DRX3_9BACT</name>
<dbReference type="AlphaFoldDB" id="A0A921DRX3"/>